<dbReference type="InterPro" id="IPR029260">
    <property type="entry name" value="DSPn"/>
</dbReference>
<evidence type="ECO:0000256" key="3">
    <source>
        <dbReference type="ARBA" id="ARBA00022801"/>
    </source>
</evidence>
<sequence length="412" mass="45672">MAQQLQGAIAFYQADGKDKCFWACSRHVPSDTEDSHFFNTDEVLIYDPYYGDFGPLNIAQLCRYSRMMTAKMTDPNVANKKIYHVCRPQTDTRANSILLCGAWRIICHSVTPQEAWAPFASVKPALVPYRDASLGPPSYPLTVLHCFTGLHKAISLGWYNHDNFDPDEYEHYERVENGDFNWIVPGKFLAFSGPTQTPIAYVDGVKTNTPETYFEYFRKHNVTGVVRFNNKVYDRKKFLDAQFNHYDLYFADGGNPTEQILKRFLEIVEAEPGALAVHCKAGLGRTGTLISLFLMKHFFVTTPEIISWLRLCRPGSVIGPQQNFLAEMEAKMHEKGRQFQKEMAAKGTVTPLQAATGGAAADGVSSDGEGAPHGGLTVEMGGCSVSTPSRPGLPQSPSRTVAAPPSPSINAR</sequence>
<dbReference type="Pfam" id="PF22785">
    <property type="entry name" value="Tc-R-P"/>
    <property type="match status" value="1"/>
</dbReference>
<evidence type="ECO:0000259" key="7">
    <source>
        <dbReference type="PROSITE" id="PS50056"/>
    </source>
</evidence>
<dbReference type="InterPro" id="IPR020422">
    <property type="entry name" value="TYR_PHOSPHATASE_DUAL_dom"/>
</dbReference>
<comment type="similarity">
    <text evidence="1">Belongs to the protein-tyrosine phosphatase family. Non-receptor class CDC14 subfamily.</text>
</comment>
<dbReference type="InterPro" id="IPR029021">
    <property type="entry name" value="Prot-tyrosine_phosphatase-like"/>
</dbReference>
<dbReference type="CDD" id="cd14499">
    <property type="entry name" value="CDC14_C"/>
    <property type="match status" value="1"/>
</dbReference>
<dbReference type="Pfam" id="PF14671">
    <property type="entry name" value="DSPn"/>
    <property type="match status" value="1"/>
</dbReference>
<dbReference type="InterPro" id="IPR003595">
    <property type="entry name" value="Tyr_Pase_cat"/>
</dbReference>
<organism evidence="8 9">
    <name type="scientific">Chrysochromulina tobinii</name>
    <dbReference type="NCBI Taxonomy" id="1460289"/>
    <lineage>
        <taxon>Eukaryota</taxon>
        <taxon>Haptista</taxon>
        <taxon>Haptophyta</taxon>
        <taxon>Prymnesiophyceae</taxon>
        <taxon>Prymnesiales</taxon>
        <taxon>Chrysochromulinaceae</taxon>
        <taxon>Chrysochromulina</taxon>
    </lineage>
</organism>
<feature type="domain" description="Tyrosine specific protein phosphatases" evidence="7">
    <location>
        <begin position="262"/>
        <end position="324"/>
    </location>
</feature>
<feature type="compositionally biased region" description="Polar residues" evidence="5">
    <location>
        <begin position="384"/>
        <end position="399"/>
    </location>
</feature>
<dbReference type="EMBL" id="JWZX01000398">
    <property type="protein sequence ID" value="KOO53062.1"/>
    <property type="molecule type" value="Genomic_DNA"/>
</dbReference>
<dbReference type="PROSITE" id="PS00383">
    <property type="entry name" value="TYR_PHOSPHATASE_1"/>
    <property type="match status" value="1"/>
</dbReference>
<dbReference type="SUPFAM" id="SSF52799">
    <property type="entry name" value="(Phosphotyrosine protein) phosphatases II"/>
    <property type="match status" value="2"/>
</dbReference>
<dbReference type="SMART" id="SM00404">
    <property type="entry name" value="PTPc_motif"/>
    <property type="match status" value="1"/>
</dbReference>
<protein>
    <recommendedName>
        <fullName evidence="2">protein-tyrosine-phosphatase</fullName>
        <ecNumber evidence="2">3.1.3.48</ecNumber>
    </recommendedName>
</protein>
<dbReference type="CDD" id="cd17657">
    <property type="entry name" value="CDC14_N"/>
    <property type="match status" value="1"/>
</dbReference>
<evidence type="ECO:0000313" key="9">
    <source>
        <dbReference type="Proteomes" id="UP000037460"/>
    </source>
</evidence>
<evidence type="ECO:0000256" key="2">
    <source>
        <dbReference type="ARBA" id="ARBA00013064"/>
    </source>
</evidence>
<dbReference type="AlphaFoldDB" id="A0A0M0LQ99"/>
<dbReference type="InterPro" id="IPR016130">
    <property type="entry name" value="Tyr_Pase_AS"/>
</dbReference>
<dbReference type="FunFam" id="3.90.190.10:FF:000006">
    <property type="entry name" value="Dual specificity protein phosphatase CDC14B"/>
    <property type="match status" value="1"/>
</dbReference>
<keyword evidence="4" id="KW-0904">Protein phosphatase</keyword>
<evidence type="ECO:0000313" key="8">
    <source>
        <dbReference type="EMBL" id="KOO53062.1"/>
    </source>
</evidence>
<dbReference type="InterPro" id="IPR000387">
    <property type="entry name" value="Tyr_Pase_dom"/>
</dbReference>
<feature type="compositionally biased region" description="Low complexity" evidence="5">
    <location>
        <begin position="356"/>
        <end position="369"/>
    </location>
</feature>
<evidence type="ECO:0000259" key="6">
    <source>
        <dbReference type="PROSITE" id="PS50054"/>
    </source>
</evidence>
<keyword evidence="3" id="KW-0378">Hydrolase</keyword>
<name>A0A0M0LQ99_9EUKA</name>
<evidence type="ECO:0000256" key="1">
    <source>
        <dbReference type="ARBA" id="ARBA00007315"/>
    </source>
</evidence>
<feature type="region of interest" description="Disordered" evidence="5">
    <location>
        <begin position="356"/>
        <end position="412"/>
    </location>
</feature>
<proteinExistence type="inferred from homology"/>
<dbReference type="PROSITE" id="PS50054">
    <property type="entry name" value="TYR_PHOSPHATASE_DUAL"/>
    <property type="match status" value="1"/>
</dbReference>
<dbReference type="InterPro" id="IPR044506">
    <property type="entry name" value="CDC14_C"/>
</dbReference>
<dbReference type="PANTHER" id="PTHR23339">
    <property type="entry name" value="TYROSINE SPECIFIC PROTEIN PHOSPHATASE AND DUAL SPECIFICITY PROTEIN PHOSPHATASE"/>
    <property type="match status" value="1"/>
</dbReference>
<accession>A0A0M0LQ99</accession>
<dbReference type="Gene3D" id="3.90.190.10">
    <property type="entry name" value="Protein tyrosine phosphatase superfamily"/>
    <property type="match status" value="2"/>
</dbReference>
<dbReference type="InterPro" id="IPR050561">
    <property type="entry name" value="PTP"/>
</dbReference>
<dbReference type="Proteomes" id="UP000037460">
    <property type="component" value="Unassembled WGS sequence"/>
</dbReference>
<evidence type="ECO:0000256" key="5">
    <source>
        <dbReference type="SAM" id="MobiDB-lite"/>
    </source>
</evidence>
<dbReference type="OrthoDB" id="266663at2759"/>
<gene>
    <name evidence="8" type="ORF">Ctob_015373</name>
</gene>
<feature type="domain" description="Tyrosine-protein phosphatase" evidence="6">
    <location>
        <begin position="179"/>
        <end position="337"/>
    </location>
</feature>
<dbReference type="GO" id="GO:0004725">
    <property type="term" value="F:protein tyrosine phosphatase activity"/>
    <property type="evidence" value="ECO:0007669"/>
    <property type="project" value="UniProtKB-EC"/>
</dbReference>
<keyword evidence="9" id="KW-1185">Reference proteome</keyword>
<reference evidence="9" key="1">
    <citation type="journal article" date="2015" name="PLoS Genet.">
        <title>Genome Sequence and Transcriptome Analyses of Chrysochromulina tobin: Metabolic Tools for Enhanced Algal Fitness in the Prominent Order Prymnesiales (Haptophyceae).</title>
        <authorList>
            <person name="Hovde B.T."/>
            <person name="Deodato C.R."/>
            <person name="Hunsperger H.M."/>
            <person name="Ryken S.A."/>
            <person name="Yost W."/>
            <person name="Jha R.K."/>
            <person name="Patterson J."/>
            <person name="Monnat R.J. Jr."/>
            <person name="Barlow S.B."/>
            <person name="Starkenburg S.R."/>
            <person name="Cattolico R.A."/>
        </authorList>
    </citation>
    <scope>NUCLEOTIDE SEQUENCE</scope>
    <source>
        <strain evidence="9">CCMP291</strain>
    </source>
</reference>
<evidence type="ECO:0000256" key="4">
    <source>
        <dbReference type="ARBA" id="ARBA00022912"/>
    </source>
</evidence>
<comment type="caution">
    <text evidence="8">The sequence shown here is derived from an EMBL/GenBank/DDBJ whole genome shotgun (WGS) entry which is preliminary data.</text>
</comment>
<dbReference type="PROSITE" id="PS50056">
    <property type="entry name" value="TYR_PHOSPHATASE_2"/>
    <property type="match status" value="1"/>
</dbReference>
<dbReference type="EC" id="3.1.3.48" evidence="2"/>